<sequence>MDKTSNDHKLGWVALGTGMASPILATSLPVAWAALPLWVVAAVAFPTAAFFFKRAGDKGDSLK</sequence>
<dbReference type="AlphaFoldDB" id="A0A1I2UU34"/>
<accession>A0A1I2UU34</accession>
<reference evidence="2 3" key="1">
    <citation type="submission" date="2016-10" db="EMBL/GenBank/DDBJ databases">
        <authorList>
            <person name="de Groot N.N."/>
        </authorList>
    </citation>
    <scope>NUCLEOTIDE SEQUENCE [LARGE SCALE GENOMIC DNA]</scope>
    <source>
        <strain>J11</strain>
        <strain evidence="3">PG 39</strain>
    </source>
</reference>
<keyword evidence="1" id="KW-0472">Membrane</keyword>
<keyword evidence="3" id="KW-1185">Reference proteome</keyword>
<dbReference type="EMBL" id="FOPJ01000016">
    <property type="protein sequence ID" value="SFG80665.1"/>
    <property type="molecule type" value="Genomic_DNA"/>
</dbReference>
<evidence type="ECO:0000313" key="3">
    <source>
        <dbReference type="Proteomes" id="UP000199065"/>
    </source>
</evidence>
<keyword evidence="1" id="KW-1133">Transmembrane helix</keyword>
<dbReference type="Proteomes" id="UP000199065">
    <property type="component" value="Unassembled WGS sequence"/>
</dbReference>
<evidence type="ECO:0000313" key="2">
    <source>
        <dbReference type="EMBL" id="SFG80665.1"/>
    </source>
</evidence>
<gene>
    <name evidence="2" type="ORF">SAMN05660282_02010</name>
</gene>
<proteinExistence type="predicted"/>
<feature type="transmembrane region" description="Helical" evidence="1">
    <location>
        <begin position="35"/>
        <end position="52"/>
    </location>
</feature>
<organism evidence="2 3">
    <name type="scientific">Corynebacterium spheniscorum</name>
    <dbReference type="NCBI Taxonomy" id="185761"/>
    <lineage>
        <taxon>Bacteria</taxon>
        <taxon>Bacillati</taxon>
        <taxon>Actinomycetota</taxon>
        <taxon>Actinomycetes</taxon>
        <taxon>Mycobacteriales</taxon>
        <taxon>Corynebacteriaceae</taxon>
        <taxon>Corynebacterium</taxon>
    </lineage>
</organism>
<name>A0A1I2UU34_9CORY</name>
<evidence type="ECO:0000256" key="1">
    <source>
        <dbReference type="SAM" id="Phobius"/>
    </source>
</evidence>
<protein>
    <submittedName>
        <fullName evidence="2">Uncharacterized protein</fullName>
    </submittedName>
</protein>
<keyword evidence="1" id="KW-0812">Transmembrane</keyword>